<dbReference type="GO" id="GO:0033068">
    <property type="term" value="P:macrolide biosynthetic process"/>
    <property type="evidence" value="ECO:0007669"/>
    <property type="project" value="UniProtKB-ARBA"/>
</dbReference>
<dbReference type="InterPro" id="IPR018201">
    <property type="entry name" value="Ketoacyl_synth_AS"/>
</dbReference>
<dbReference type="SUPFAM" id="SSF53901">
    <property type="entry name" value="Thiolase-like"/>
    <property type="match status" value="1"/>
</dbReference>
<dbReference type="Gene3D" id="3.40.366.10">
    <property type="entry name" value="Malonyl-Coenzyme A Acyl Carrier Protein, domain 2"/>
    <property type="match status" value="1"/>
</dbReference>
<dbReference type="CDD" id="cd08956">
    <property type="entry name" value="KR_3_FAS_SDR_x"/>
    <property type="match status" value="1"/>
</dbReference>
<dbReference type="InterPro" id="IPR014031">
    <property type="entry name" value="Ketoacyl_synth_C"/>
</dbReference>
<dbReference type="InterPro" id="IPR050091">
    <property type="entry name" value="PKS_NRPS_Biosynth_Enz"/>
</dbReference>
<dbReference type="SMART" id="SM00827">
    <property type="entry name" value="PKS_AT"/>
    <property type="match status" value="1"/>
</dbReference>
<organism evidence="13 14">
    <name type="scientific">Micromonospora echinospora</name>
    <name type="common">Micromonospora purpurea</name>
    <dbReference type="NCBI Taxonomy" id="1877"/>
    <lineage>
        <taxon>Bacteria</taxon>
        <taxon>Bacillati</taxon>
        <taxon>Actinomycetota</taxon>
        <taxon>Actinomycetes</taxon>
        <taxon>Micromonosporales</taxon>
        <taxon>Micromonosporaceae</taxon>
        <taxon>Micromonospora</taxon>
    </lineage>
</organism>
<comment type="pathway">
    <text evidence="2">Antibiotic biosynthesis.</text>
</comment>
<evidence type="ECO:0000256" key="6">
    <source>
        <dbReference type="ARBA" id="ARBA00023194"/>
    </source>
</evidence>
<dbReference type="Pfam" id="PF02801">
    <property type="entry name" value="Ketoacyl-synt_C"/>
    <property type="match status" value="1"/>
</dbReference>
<evidence type="ECO:0000256" key="7">
    <source>
        <dbReference type="ARBA" id="ARBA00023268"/>
    </source>
</evidence>
<dbReference type="Gene3D" id="3.40.47.10">
    <property type="match status" value="1"/>
</dbReference>
<dbReference type="InterPro" id="IPR036291">
    <property type="entry name" value="NAD(P)-bd_dom_sf"/>
</dbReference>
<dbReference type="InterPro" id="IPR057326">
    <property type="entry name" value="KR_dom"/>
</dbReference>
<evidence type="ECO:0000256" key="3">
    <source>
        <dbReference type="ARBA" id="ARBA00022450"/>
    </source>
</evidence>
<dbReference type="InterPro" id="IPR006162">
    <property type="entry name" value="Ppantetheine_attach_site"/>
</dbReference>
<dbReference type="CDD" id="cd00833">
    <property type="entry name" value="PKS"/>
    <property type="match status" value="1"/>
</dbReference>
<dbReference type="Pfam" id="PF22953">
    <property type="entry name" value="SpnB_Rossmann"/>
    <property type="match status" value="1"/>
</dbReference>
<feature type="region of interest" description="N-terminal hotdog fold" evidence="9">
    <location>
        <begin position="931"/>
        <end position="1055"/>
    </location>
</feature>
<dbReference type="SUPFAM" id="SSF47336">
    <property type="entry name" value="ACP-like"/>
    <property type="match status" value="1"/>
</dbReference>
<dbReference type="InterPro" id="IPR055123">
    <property type="entry name" value="SpnB-like_Rossmann"/>
</dbReference>
<dbReference type="PROSITE" id="PS52019">
    <property type="entry name" value="PKS_MFAS_DH"/>
    <property type="match status" value="1"/>
</dbReference>
<dbReference type="Pfam" id="PF00550">
    <property type="entry name" value="PP-binding"/>
    <property type="match status" value="1"/>
</dbReference>
<proteinExistence type="predicted"/>
<evidence type="ECO:0000313" key="13">
    <source>
        <dbReference type="EMBL" id="SCF29206.1"/>
    </source>
</evidence>
<dbReference type="Gene3D" id="3.30.70.3290">
    <property type="match status" value="1"/>
</dbReference>
<evidence type="ECO:0000256" key="1">
    <source>
        <dbReference type="ARBA" id="ARBA00001957"/>
    </source>
</evidence>
<dbReference type="InterPro" id="IPR013968">
    <property type="entry name" value="PKS_KR"/>
</dbReference>
<keyword evidence="6" id="KW-0045">Antibiotic biosynthesis</keyword>
<dbReference type="Gene3D" id="3.40.50.720">
    <property type="entry name" value="NAD(P)-binding Rossmann-like Domain"/>
    <property type="match status" value="1"/>
</dbReference>
<dbReference type="InterPro" id="IPR049552">
    <property type="entry name" value="PKS_DH_N"/>
</dbReference>
<dbReference type="SMART" id="SM00823">
    <property type="entry name" value="PKS_PP"/>
    <property type="match status" value="1"/>
</dbReference>
<dbReference type="Gene3D" id="1.10.1200.10">
    <property type="entry name" value="ACP-like"/>
    <property type="match status" value="1"/>
</dbReference>
<feature type="active site" description="Proton donor; for dehydratase activity" evidence="9">
    <location>
        <position position="1126"/>
    </location>
</feature>
<evidence type="ECO:0000313" key="14">
    <source>
        <dbReference type="Proteomes" id="UP000198253"/>
    </source>
</evidence>
<dbReference type="FunFam" id="3.40.47.10:FF:000019">
    <property type="entry name" value="Polyketide synthase type I"/>
    <property type="match status" value="1"/>
</dbReference>
<dbReference type="Pfam" id="PF00109">
    <property type="entry name" value="ketoacyl-synt"/>
    <property type="match status" value="1"/>
</dbReference>
<gene>
    <name evidence="13" type="ORF">GA0070618_4897</name>
</gene>
<dbReference type="InterPro" id="IPR020806">
    <property type="entry name" value="PKS_PP-bd"/>
</dbReference>
<dbReference type="PROSITE" id="PS00012">
    <property type="entry name" value="PHOSPHOPANTETHEINE"/>
    <property type="match status" value="1"/>
</dbReference>
<protein>
    <submittedName>
        <fullName evidence="13">Acyl transferase domain-containing protein</fullName>
    </submittedName>
</protein>
<dbReference type="InterPro" id="IPR015083">
    <property type="entry name" value="NorB/c/GfsB-D-like_docking"/>
</dbReference>
<sequence>MDTEEKLREYLKRVTTDLRRTRQRLRDVEDEARQPIAIVGMACRFPGGVTTPEALWDLVAASGDAVGGFPTDRGWDLDALYDPTGERPGTSSVREGGFVHDAGHFDPRFFGISPREALAMDPQQRLLLEVSWEAFESAGIDPTAHRGDRVGVFAGLTHGDYAAGATDVPDGVVDYLGLGNAGSISSGRVAYTFGFEGPAVTVDTACSSSLVALHLAVQSLRSGESDLALAGGVTVIPTPAIFVDFTRQNNLSPSARCRAFADAADGTSLAEGIGILLVERLSDAQRLGHRVLAVVRGTAVNQDGASNGLTAPNGPSQQRVIRQALTSARLTPADVDVVEAHGTGTTLGDPIEAQALLATYGQDRNEPLLLGSVKSNIGHTQSAAGVAGVIKMVLAMRHGIVPATLHVDAPSSKVDWSAGAVELVTEARAWPVVGRPRRAAVSSFGISGTNAHVIVEQPEAEAEASQAAAGIDLPVVPWLVSARSVEALAGQAGRLAGFVRNHAALSPVDVGWSLGATRAALEHRAVVLGTSRDELFAGLDSLADGAAERPGALLLGQATPGRRALVFTGQGAQRPGMGRELYGAFPVFADAFDRVCALFDGRLDRPLREVVFADPGSDLAGLLDQTAYTQAGLFAVEVALFELLTSWGVTADYVAGHSIGEVTAAYVSGVLSLEDACVLVAARGSLMQALPSGGGMLAVGAPEAEVRELAGEGVDVAAVNGPESVVLSGAVADLDRVAERCVERDWRAKRLSVSHAFHSRLMEPMLDGFRAVLTGLTWSAPRIPIVSNLTGRVADPGEIASPDYWVRHVREAVRFGDAVATLHGLGVATVLEVGPDAVLTAMAADTPTDRAVHLVPVLRRDQSEAIALVTALARLHVTGTAVDWTGWFTQAGQQPRTVDLPTYAFQKERYWLNAGTSGTDASGLGVRGTEHGLLAAELVTAADDVRIHGGRLSVQTQPWLADHVVLGSVVVPGSALVEMALHAGTQAACDTLEELTLAAPIVLPEQGARTVQLHLATPDEHGRRRVTIHSRPADDPRGDWTRHAEGVLAPGGPDTPEPLTEWPPVGAAVVPVEPIYEQLHRLGVDHGPTFRGLHAAWRTDDAVFAEVALPDGAATGGFALHPALLDAALHVVGLTDDADADASGARLPFAWSDVALSAVGATHLRVRVTRAGSAVSLTLADGTGAPVARIGSLLSRPVGAGQLDNAGTTELPLFDLRWSALPLPSRSATGIVALDGAGPAAVSLPGGLAALADAVDAGRHDPRLVLLPVGDTHPGDPLGATHTRLAGILAAVREWLTDERFADRRLVVLTRGAVPAGPAAAVTDLAGAAVWGLVRTAQLEHPGRFVLADLDDGVDADLLGRALASDEPQLAVRDGQLLVPRLAPADADPTGTTDLLPDGTVLVTGATGTLGGIIARHLVTAHKVRHLLLVGRRGHDAPGATDLLADLAHLGAQARLVAADVADREAVAALLASVPAEHPLTGVVHAAGVLDDAVVTALTPERTAAVLGPKADAAWHLHDLTRHLDLPMFVLFSSIAGPLGGPGQGNYAAANAFLDGLAHHRHAAGLAATSLAWGMWEEDSGMTRDLGTGGRERMARQGIVPLGTEQALALFDASRHSRQPLLVPVRLDLAGLRTLTSVDHLPAPLRGLAGVRVRRSAAGSAPAGGFRDRLAVASDEDRRRLVEELVTGQVAEVLGYASSAAVGTGQSFTELGFDSLTAVELRNRLTTLTGVSLPATLVFDHPTPEALTGHLMAQLGPGPSAPTLLDELDRLEAAFATTPAETLAELTADEETRTAVTARLRALLTRWEGETGDTGSVAPSLDDASDDELFDFIDSRFGRS</sequence>
<dbReference type="Proteomes" id="UP000198253">
    <property type="component" value="Chromosome I"/>
</dbReference>
<dbReference type="InterPro" id="IPR049900">
    <property type="entry name" value="PKS_mFAS_DH"/>
</dbReference>
<feature type="domain" description="Carrier" evidence="10">
    <location>
        <begin position="1680"/>
        <end position="1755"/>
    </location>
</feature>
<dbReference type="SMART" id="SM01294">
    <property type="entry name" value="PKS_PP_betabranch"/>
    <property type="match status" value="1"/>
</dbReference>
<feature type="domain" description="Ketosynthase family 3 (KS3)" evidence="11">
    <location>
        <begin position="33"/>
        <end position="457"/>
    </location>
</feature>
<keyword evidence="4" id="KW-0597">Phosphoprotein</keyword>
<dbReference type="PANTHER" id="PTHR43775">
    <property type="entry name" value="FATTY ACID SYNTHASE"/>
    <property type="match status" value="1"/>
</dbReference>
<dbReference type="InterPro" id="IPR020841">
    <property type="entry name" value="PKS_Beta-ketoAc_synthase_dom"/>
</dbReference>
<keyword evidence="7" id="KW-0511">Multifunctional enzyme</keyword>
<dbReference type="InterPro" id="IPR009081">
    <property type="entry name" value="PP-bd_ACP"/>
</dbReference>
<keyword evidence="8" id="KW-0012">Acyltransferase</keyword>
<evidence type="ECO:0000259" key="11">
    <source>
        <dbReference type="PROSITE" id="PS52004"/>
    </source>
</evidence>
<dbReference type="InterPro" id="IPR016035">
    <property type="entry name" value="Acyl_Trfase/lysoPLipase"/>
</dbReference>
<dbReference type="PANTHER" id="PTHR43775:SF51">
    <property type="entry name" value="INACTIVE PHENOLPHTHIOCEROL SYNTHESIS POLYKETIDE SYNTHASE TYPE I PKS1-RELATED"/>
    <property type="match status" value="1"/>
</dbReference>
<dbReference type="SUPFAM" id="SSF55048">
    <property type="entry name" value="Probable ACP-binding domain of malonyl-CoA ACP transacylase"/>
    <property type="match status" value="1"/>
</dbReference>
<evidence type="ECO:0000256" key="2">
    <source>
        <dbReference type="ARBA" id="ARBA00004792"/>
    </source>
</evidence>
<dbReference type="Gene3D" id="3.10.129.110">
    <property type="entry name" value="Polyketide synthase dehydratase"/>
    <property type="match status" value="1"/>
</dbReference>
<keyword evidence="5 13" id="KW-0808">Transferase</keyword>
<feature type="active site" description="Proton acceptor; for dehydratase activity" evidence="9">
    <location>
        <position position="963"/>
    </location>
</feature>
<dbReference type="InterPro" id="IPR014030">
    <property type="entry name" value="Ketoacyl_synth_N"/>
</dbReference>
<feature type="region of interest" description="C-terminal hotdog fold" evidence="9">
    <location>
        <begin position="1067"/>
        <end position="1204"/>
    </location>
</feature>
<dbReference type="PROSITE" id="PS00606">
    <property type="entry name" value="KS3_1"/>
    <property type="match status" value="1"/>
</dbReference>
<dbReference type="InParanoid" id="A0A1C4Z8D5"/>
<dbReference type="Pfam" id="PF16197">
    <property type="entry name" value="KAsynt_C_assoc"/>
    <property type="match status" value="1"/>
</dbReference>
<name>A0A1C4Z8D5_MICEC</name>
<evidence type="ECO:0000256" key="9">
    <source>
        <dbReference type="PROSITE-ProRule" id="PRU01363"/>
    </source>
</evidence>
<evidence type="ECO:0000259" key="12">
    <source>
        <dbReference type="PROSITE" id="PS52019"/>
    </source>
</evidence>
<dbReference type="GO" id="GO:0006633">
    <property type="term" value="P:fatty acid biosynthetic process"/>
    <property type="evidence" value="ECO:0007669"/>
    <property type="project" value="InterPro"/>
</dbReference>
<dbReference type="FunFam" id="3.40.366.10:FF:000002">
    <property type="entry name" value="Probable polyketide synthase 2"/>
    <property type="match status" value="1"/>
</dbReference>
<dbReference type="InterPro" id="IPR049551">
    <property type="entry name" value="PKS_DH_C"/>
</dbReference>
<dbReference type="InterPro" id="IPR032821">
    <property type="entry name" value="PKS_assoc"/>
</dbReference>
<dbReference type="Pfam" id="PF21089">
    <property type="entry name" value="PKS_DH_N"/>
    <property type="match status" value="1"/>
</dbReference>
<accession>A0A1C4Z8D5</accession>
<keyword evidence="3" id="KW-0596">Phosphopantetheine</keyword>
<evidence type="ECO:0000256" key="8">
    <source>
        <dbReference type="ARBA" id="ARBA00023315"/>
    </source>
</evidence>
<dbReference type="SUPFAM" id="SSF51735">
    <property type="entry name" value="NAD(P)-binding Rossmann-fold domains"/>
    <property type="match status" value="2"/>
</dbReference>
<dbReference type="InterPro" id="IPR042104">
    <property type="entry name" value="PKS_dehydratase_sf"/>
</dbReference>
<dbReference type="EMBL" id="LT607413">
    <property type="protein sequence ID" value="SCF29206.1"/>
    <property type="molecule type" value="Genomic_DNA"/>
</dbReference>
<dbReference type="GO" id="GO:0004315">
    <property type="term" value="F:3-oxoacyl-[acyl-carrier-protein] synthase activity"/>
    <property type="evidence" value="ECO:0007669"/>
    <property type="project" value="InterPro"/>
</dbReference>
<dbReference type="InterPro" id="IPR020807">
    <property type="entry name" value="PKS_DH"/>
</dbReference>
<dbReference type="InterPro" id="IPR036299">
    <property type="entry name" value="Polyketide_synth_docking_sf"/>
</dbReference>
<reference evidence="14" key="1">
    <citation type="submission" date="2016-06" db="EMBL/GenBank/DDBJ databases">
        <authorList>
            <person name="Varghese N."/>
            <person name="Submissions Spin"/>
        </authorList>
    </citation>
    <scope>NUCLEOTIDE SEQUENCE [LARGE SCALE GENOMIC DNA]</scope>
    <source>
        <strain evidence="14">DSM 43816</strain>
    </source>
</reference>
<evidence type="ECO:0000256" key="4">
    <source>
        <dbReference type="ARBA" id="ARBA00022553"/>
    </source>
</evidence>
<dbReference type="PROSITE" id="PS50075">
    <property type="entry name" value="CARRIER"/>
    <property type="match status" value="1"/>
</dbReference>
<dbReference type="InterPro" id="IPR014043">
    <property type="entry name" value="Acyl_transferase_dom"/>
</dbReference>
<dbReference type="InterPro" id="IPR016039">
    <property type="entry name" value="Thiolase-like"/>
</dbReference>
<dbReference type="Pfam" id="PF08990">
    <property type="entry name" value="Docking"/>
    <property type="match status" value="1"/>
</dbReference>
<dbReference type="SUPFAM" id="SSF101173">
    <property type="entry name" value="Docking domain B of the erythromycin polyketide synthase (DEBS)"/>
    <property type="match status" value="1"/>
</dbReference>
<dbReference type="Pfam" id="PF08659">
    <property type="entry name" value="KR"/>
    <property type="match status" value="1"/>
</dbReference>
<keyword evidence="14" id="KW-1185">Reference proteome</keyword>
<dbReference type="SUPFAM" id="SSF52151">
    <property type="entry name" value="FabD/lysophospholipase-like"/>
    <property type="match status" value="1"/>
</dbReference>
<dbReference type="InterPro" id="IPR001227">
    <property type="entry name" value="Ac_transferase_dom_sf"/>
</dbReference>
<dbReference type="FunFam" id="1.10.1200.10:FF:000007">
    <property type="entry name" value="Probable polyketide synthase pks17"/>
    <property type="match status" value="1"/>
</dbReference>
<dbReference type="Pfam" id="PF00698">
    <property type="entry name" value="Acyl_transf_1"/>
    <property type="match status" value="1"/>
</dbReference>
<dbReference type="InterPro" id="IPR036736">
    <property type="entry name" value="ACP-like_sf"/>
</dbReference>
<comment type="cofactor">
    <cofactor evidence="1">
        <name>pantetheine 4'-phosphate</name>
        <dbReference type="ChEBI" id="CHEBI:47942"/>
    </cofactor>
</comment>
<dbReference type="GO" id="GO:0004312">
    <property type="term" value="F:fatty acid synthase activity"/>
    <property type="evidence" value="ECO:0007669"/>
    <property type="project" value="TreeGrafter"/>
</dbReference>
<dbReference type="SMART" id="SM00825">
    <property type="entry name" value="PKS_KS"/>
    <property type="match status" value="1"/>
</dbReference>
<dbReference type="InterPro" id="IPR016036">
    <property type="entry name" value="Malonyl_transacylase_ACP-bd"/>
</dbReference>
<dbReference type="SMART" id="SM00826">
    <property type="entry name" value="PKS_DH"/>
    <property type="match status" value="1"/>
</dbReference>
<feature type="domain" description="PKS/mFAS DH" evidence="12">
    <location>
        <begin position="931"/>
        <end position="1204"/>
    </location>
</feature>
<dbReference type="SMART" id="SM00822">
    <property type="entry name" value="PKS_KR"/>
    <property type="match status" value="1"/>
</dbReference>
<dbReference type="Pfam" id="PF14765">
    <property type="entry name" value="PS-DH"/>
    <property type="match status" value="1"/>
</dbReference>
<evidence type="ECO:0000256" key="5">
    <source>
        <dbReference type="ARBA" id="ARBA00022679"/>
    </source>
</evidence>
<evidence type="ECO:0000259" key="10">
    <source>
        <dbReference type="PROSITE" id="PS50075"/>
    </source>
</evidence>
<dbReference type="PROSITE" id="PS52004">
    <property type="entry name" value="KS3_2"/>
    <property type="match status" value="1"/>
</dbReference>
<dbReference type="GO" id="GO:0031177">
    <property type="term" value="F:phosphopantetheine binding"/>
    <property type="evidence" value="ECO:0007669"/>
    <property type="project" value="InterPro"/>
</dbReference>